<proteinExistence type="predicted"/>
<dbReference type="STRING" id="1192197.JBW_03137"/>
<gene>
    <name evidence="3" type="ORF">JBW_03137</name>
</gene>
<accession>I8TSG8</accession>
<dbReference type="InterPro" id="IPR011990">
    <property type="entry name" value="TPR-like_helical_dom_sf"/>
</dbReference>
<evidence type="ECO:0000313" key="4">
    <source>
        <dbReference type="Proteomes" id="UP000005361"/>
    </source>
</evidence>
<feature type="region of interest" description="Disordered" evidence="2">
    <location>
        <begin position="1"/>
        <end position="21"/>
    </location>
</feature>
<dbReference type="AlphaFoldDB" id="I8TSG8"/>
<feature type="repeat" description="TPR" evidence="1">
    <location>
        <begin position="51"/>
        <end position="84"/>
    </location>
</feature>
<organism evidence="3 4">
    <name type="scientific">Pelosinus fermentans JBW45</name>
    <dbReference type="NCBI Taxonomy" id="1192197"/>
    <lineage>
        <taxon>Bacteria</taxon>
        <taxon>Bacillati</taxon>
        <taxon>Bacillota</taxon>
        <taxon>Negativicutes</taxon>
        <taxon>Selenomonadales</taxon>
        <taxon>Sporomusaceae</taxon>
        <taxon>Pelosinus</taxon>
    </lineage>
</organism>
<evidence type="ECO:0000256" key="2">
    <source>
        <dbReference type="SAM" id="MobiDB-lite"/>
    </source>
</evidence>
<dbReference type="Gene3D" id="1.25.40.10">
    <property type="entry name" value="Tetratricopeptide repeat domain"/>
    <property type="match status" value="1"/>
</dbReference>
<evidence type="ECO:0000313" key="3">
    <source>
        <dbReference type="EMBL" id="AJQ28478.1"/>
    </source>
</evidence>
<dbReference type="Pfam" id="PF00515">
    <property type="entry name" value="TPR_1"/>
    <property type="match status" value="1"/>
</dbReference>
<dbReference type="PROSITE" id="PS50005">
    <property type="entry name" value="TPR"/>
    <property type="match status" value="1"/>
</dbReference>
<dbReference type="HOGENOM" id="CLU_151826_0_0_9"/>
<dbReference type="KEGG" id="pft:JBW_03137"/>
<feature type="compositionally biased region" description="Basic residues" evidence="2">
    <location>
        <begin position="1"/>
        <end position="11"/>
    </location>
</feature>
<feature type="compositionally biased region" description="Basic and acidic residues" evidence="2">
    <location>
        <begin position="12"/>
        <end position="21"/>
    </location>
</feature>
<reference evidence="3 4" key="1">
    <citation type="journal article" date="2015" name="Genome Announc.">
        <title>Complete Genome Sequence of Pelosinus fermentans JBW45, a Member of a Remarkably Competitive Group of Negativicutes in the Firmicutes Phylum.</title>
        <authorList>
            <person name="De Leon K.B."/>
            <person name="Utturkar S.M."/>
            <person name="Camilleri L.B."/>
            <person name="Elias D.A."/>
            <person name="Arkin A.P."/>
            <person name="Fields M.W."/>
            <person name="Brown S.D."/>
            <person name="Wall J.D."/>
        </authorList>
    </citation>
    <scope>NUCLEOTIDE SEQUENCE [LARGE SCALE GENOMIC DNA]</scope>
    <source>
        <strain evidence="3 4">JBW45</strain>
    </source>
</reference>
<dbReference type="SMART" id="SM00028">
    <property type="entry name" value="TPR"/>
    <property type="match status" value="1"/>
</dbReference>
<dbReference type="SUPFAM" id="SSF48452">
    <property type="entry name" value="TPR-like"/>
    <property type="match status" value="1"/>
</dbReference>
<dbReference type="EMBL" id="CP010978">
    <property type="protein sequence ID" value="AJQ28478.1"/>
    <property type="molecule type" value="Genomic_DNA"/>
</dbReference>
<dbReference type="Proteomes" id="UP000005361">
    <property type="component" value="Chromosome"/>
</dbReference>
<dbReference type="InterPro" id="IPR019734">
    <property type="entry name" value="TPR_rpt"/>
</dbReference>
<protein>
    <submittedName>
        <fullName evidence="3">Tetratricopeptide TPR_1 repeat-containing protein</fullName>
    </submittedName>
</protein>
<keyword evidence="1" id="KW-0802">TPR repeat</keyword>
<reference evidence="4" key="2">
    <citation type="submission" date="2015-02" db="EMBL/GenBank/DDBJ databases">
        <title>Complete Genome Sequence of Pelosinus fermentans JBW45.</title>
        <authorList>
            <person name="De Leon K.B."/>
            <person name="Utturkar S.M."/>
            <person name="Camilleri L.B."/>
            <person name="Arkin A.P."/>
            <person name="Fields M.W."/>
            <person name="Brown S.D."/>
            <person name="Wall J.D."/>
        </authorList>
    </citation>
    <scope>NUCLEOTIDE SEQUENCE [LARGE SCALE GENOMIC DNA]</scope>
    <source>
        <strain evidence="4">JBW45</strain>
    </source>
</reference>
<evidence type="ECO:0000256" key="1">
    <source>
        <dbReference type="PROSITE-ProRule" id="PRU00339"/>
    </source>
</evidence>
<sequence length="132" mass="15683">MFSFLTKKKGKKDNESEIKEPVINEEQKNELYKQIKELEENLLISSAEDRIKSLNTLGDIFFQLQETDQAIQYYEKSIEENRTLGKAYTNLVKLYNIKRKEAAWAKDDEKLQHYLNKMDMLLKMTKDEIRGL</sequence>
<name>I8TSG8_9FIRM</name>